<keyword evidence="12 17" id="KW-0456">Lyase</keyword>
<keyword evidence="9 18" id="KW-0630">Potassium</keyword>
<comment type="catalytic activity">
    <reaction evidence="2 18 19">
        <text>(6R)-NADPHX = (6S)-NADPHX</text>
        <dbReference type="Rhea" id="RHEA:32227"/>
        <dbReference type="ChEBI" id="CHEBI:64076"/>
        <dbReference type="ChEBI" id="CHEBI:64077"/>
        <dbReference type="EC" id="5.1.99.6"/>
    </reaction>
</comment>
<dbReference type="EC" id="5.1.99.6" evidence="19"/>
<comment type="similarity">
    <text evidence="17">Belongs to the NnrD/CARKD family.</text>
</comment>
<evidence type="ECO:0000256" key="4">
    <source>
        <dbReference type="ARBA" id="ARBA00009524"/>
    </source>
</evidence>
<dbReference type="NCBIfam" id="TIGR00197">
    <property type="entry name" value="yjeF_nterm"/>
    <property type="match status" value="1"/>
</dbReference>
<evidence type="ECO:0000256" key="9">
    <source>
        <dbReference type="ARBA" id="ARBA00022958"/>
    </source>
</evidence>
<dbReference type="HAMAP" id="MF_01965">
    <property type="entry name" value="NADHX_dehydratase"/>
    <property type="match status" value="1"/>
</dbReference>
<feature type="binding site" evidence="18">
    <location>
        <position position="122"/>
    </location>
    <ligand>
        <name>K(+)</name>
        <dbReference type="ChEBI" id="CHEBI:29103"/>
    </ligand>
</feature>
<dbReference type="Proteomes" id="UP001198602">
    <property type="component" value="Unassembled WGS sequence"/>
</dbReference>
<evidence type="ECO:0000259" key="21">
    <source>
        <dbReference type="PROSITE" id="PS51385"/>
    </source>
</evidence>
<evidence type="ECO:0000313" key="23">
    <source>
        <dbReference type="Proteomes" id="UP001198602"/>
    </source>
</evidence>
<feature type="binding site" evidence="17">
    <location>
        <position position="365"/>
    </location>
    <ligand>
        <name>(6S)-NADPHX</name>
        <dbReference type="ChEBI" id="CHEBI:64076"/>
    </ligand>
</feature>
<proteinExistence type="inferred from homology"/>
<evidence type="ECO:0000256" key="16">
    <source>
        <dbReference type="ARBA" id="ARBA00049209"/>
    </source>
</evidence>
<comment type="subunit">
    <text evidence="17">Homotetramer.</text>
</comment>
<evidence type="ECO:0000256" key="17">
    <source>
        <dbReference type="HAMAP-Rule" id="MF_01965"/>
    </source>
</evidence>
<comment type="catalytic activity">
    <reaction evidence="16 17 19">
        <text>(6S)-NADPHX + ADP = AMP + phosphate + NADPH + H(+)</text>
        <dbReference type="Rhea" id="RHEA:32235"/>
        <dbReference type="ChEBI" id="CHEBI:15378"/>
        <dbReference type="ChEBI" id="CHEBI:43474"/>
        <dbReference type="ChEBI" id="CHEBI:57783"/>
        <dbReference type="ChEBI" id="CHEBI:64076"/>
        <dbReference type="ChEBI" id="CHEBI:456215"/>
        <dbReference type="ChEBI" id="CHEBI:456216"/>
        <dbReference type="EC" id="4.2.1.136"/>
    </reaction>
</comment>
<evidence type="ECO:0000313" key="22">
    <source>
        <dbReference type="EMBL" id="MCA1857697.1"/>
    </source>
</evidence>
<dbReference type="NCBIfam" id="TIGR00196">
    <property type="entry name" value="yjeF_cterm"/>
    <property type="match status" value="1"/>
</dbReference>
<evidence type="ECO:0000256" key="12">
    <source>
        <dbReference type="ARBA" id="ARBA00023239"/>
    </source>
</evidence>
<comment type="similarity">
    <text evidence="3 19">In the N-terminal section; belongs to the NnrE/AIBP family.</text>
</comment>
<feature type="binding site" evidence="18">
    <location>
        <position position="158"/>
    </location>
    <ligand>
        <name>K(+)</name>
        <dbReference type="ChEBI" id="CHEBI:29103"/>
    </ligand>
</feature>
<feature type="binding site" evidence="17">
    <location>
        <position position="432"/>
    </location>
    <ligand>
        <name>(6S)-NADPHX</name>
        <dbReference type="ChEBI" id="CHEBI:64076"/>
    </ligand>
</feature>
<dbReference type="InterPro" id="IPR036652">
    <property type="entry name" value="YjeF_N_dom_sf"/>
</dbReference>
<evidence type="ECO:0000256" key="19">
    <source>
        <dbReference type="PIRNR" id="PIRNR017184"/>
    </source>
</evidence>
<dbReference type="PANTHER" id="PTHR12592:SF0">
    <property type="entry name" value="ATP-DEPENDENT (S)-NAD(P)H-HYDRATE DEHYDRATASE"/>
    <property type="match status" value="1"/>
</dbReference>
<feature type="domain" description="YjeF C-terminal" evidence="20">
    <location>
        <begin position="223"/>
        <end position="492"/>
    </location>
</feature>
<dbReference type="InterPro" id="IPR030677">
    <property type="entry name" value="Nnr"/>
</dbReference>
<comment type="catalytic activity">
    <reaction evidence="15 17 19">
        <text>(6S)-NADHX + ADP = AMP + phosphate + NADH + H(+)</text>
        <dbReference type="Rhea" id="RHEA:32223"/>
        <dbReference type="ChEBI" id="CHEBI:15378"/>
        <dbReference type="ChEBI" id="CHEBI:43474"/>
        <dbReference type="ChEBI" id="CHEBI:57945"/>
        <dbReference type="ChEBI" id="CHEBI:64074"/>
        <dbReference type="ChEBI" id="CHEBI:456215"/>
        <dbReference type="ChEBI" id="CHEBI:456216"/>
        <dbReference type="EC" id="4.2.1.136"/>
    </reaction>
</comment>
<dbReference type="Gene3D" id="3.40.1190.20">
    <property type="match status" value="1"/>
</dbReference>
<evidence type="ECO:0000256" key="6">
    <source>
        <dbReference type="ARBA" id="ARBA00022741"/>
    </source>
</evidence>
<keyword evidence="23" id="KW-1185">Reference proteome</keyword>
<feature type="binding site" evidence="18">
    <location>
        <begin position="126"/>
        <end position="132"/>
    </location>
    <ligand>
        <name>(6S)-NADPHX</name>
        <dbReference type="ChEBI" id="CHEBI:64076"/>
    </ligand>
</feature>
<comment type="function">
    <text evidence="18">Catalyzes the epimerization of the S- and R-forms of NAD(P)HX, a damaged form of NAD(P)H that is a result of enzymatic or heat-dependent hydration. This is a prerequisite for the S-specific NAD(P)H-hydrate dehydratase to allow the repair of both epimers of NAD(P)HX.</text>
</comment>
<dbReference type="Gene3D" id="3.40.50.10260">
    <property type="entry name" value="YjeF N-terminal domain"/>
    <property type="match status" value="1"/>
</dbReference>
<dbReference type="PANTHER" id="PTHR12592">
    <property type="entry name" value="ATP-DEPENDENT (S)-NAD(P)H-HYDRATE DEHYDRATASE FAMILY MEMBER"/>
    <property type="match status" value="1"/>
</dbReference>
<name>A0ABS7YF47_9BURK</name>
<protein>
    <recommendedName>
        <fullName evidence="19">Bifunctional NAD(P)H-hydrate repair enzyme</fullName>
    </recommendedName>
    <alternativeName>
        <fullName evidence="19">Nicotinamide nucleotide repair protein</fullName>
    </alternativeName>
    <domain>
        <recommendedName>
            <fullName evidence="19">ADP-dependent (S)-NAD(P)H-hydrate dehydratase</fullName>
            <ecNumber evidence="19">4.2.1.136</ecNumber>
        </recommendedName>
        <alternativeName>
            <fullName evidence="19">ADP-dependent NAD(P)HX dehydratase</fullName>
        </alternativeName>
    </domain>
    <domain>
        <recommendedName>
            <fullName evidence="19">NAD(P)H-hydrate epimerase</fullName>
            <ecNumber evidence="19">5.1.99.6</ecNumber>
        </recommendedName>
    </domain>
</protein>
<feature type="binding site" evidence="18">
    <location>
        <position position="137"/>
    </location>
    <ligand>
        <name>(6S)-NADPHX</name>
        <dbReference type="ChEBI" id="CHEBI:64076"/>
    </ligand>
</feature>
<dbReference type="PROSITE" id="PS51385">
    <property type="entry name" value="YJEF_N"/>
    <property type="match status" value="1"/>
</dbReference>
<dbReference type="EMBL" id="JAHYBX010000008">
    <property type="protein sequence ID" value="MCA1857697.1"/>
    <property type="molecule type" value="Genomic_DNA"/>
</dbReference>
<dbReference type="RefSeq" id="WP_225239892.1">
    <property type="nucleotide sequence ID" value="NZ_JAHYBX010000008.1"/>
</dbReference>
<comment type="function">
    <text evidence="14 19">Bifunctional enzyme that catalyzes the epimerization of the S- and R-forms of NAD(P)HX and the dehydration of the S-form of NAD(P)HX at the expense of ADP, which is converted to AMP. This allows the repair of both epimers of NAD(P)HX, a damaged form of NAD(P)H that is a result of enzymatic or heat-dependent hydration.</text>
</comment>
<keyword evidence="10 17" id="KW-0520">NAD</keyword>
<gene>
    <name evidence="18" type="primary">nnrE</name>
    <name evidence="17" type="synonym">nnrD</name>
    <name evidence="22" type="ORF">LE190_17415</name>
</gene>
<comment type="similarity">
    <text evidence="4 19">In the C-terminal section; belongs to the NnrD/CARKD family.</text>
</comment>
<sequence>MDDTLYTVAQVRAIEAGARAQLAPGTLMRRAGEAAARYALELLGGRRDLPVLLLAGPGNNGGDALEMAAVLADTGIDATVLFPPGQRELSEEAADAHARARAGTVGFIDMLPPDGEWGLVVDGLFGIGLARALEGEYRDLAALLADMRCPVLALDVPSGLDADTGMPVGPDGIAVRATHTITFLADKPGLHTADGRDHAGLVRVEALGIDPATLPEPAARLDSRAVFARCLQARRHGSHKGSYGDVAVIGGAEGMLGAPLLAARAALYAGAGRVFAAMLGPHPGVDSVQPEIMFRTAAELAFGSRTLVLGPGMGGSAEAMRLLAQALDSTNALVLDADALNLLAASPELMARLARRGAGAVLTPHPLEAARLLGVTAATIQADRLAAARSLAERTGAVVVLKGSGTLVGRPDGTLLVNPTGNPGLATGGSGDVLAGLCGALLAQGWPAWEAAAGAVWIHGAAADWLVEQGIGPIGMTAGELPAAVRAVLNRLVREAGAGRP</sequence>
<dbReference type="SUPFAM" id="SSF64153">
    <property type="entry name" value="YjeF N-terminal domain-like"/>
    <property type="match status" value="1"/>
</dbReference>
<dbReference type="EC" id="4.2.1.136" evidence="19"/>
<feature type="binding site" evidence="18">
    <location>
        <begin position="59"/>
        <end position="63"/>
    </location>
    <ligand>
        <name>(6S)-NADPHX</name>
        <dbReference type="ChEBI" id="CHEBI:64076"/>
    </ligand>
</feature>
<evidence type="ECO:0000256" key="7">
    <source>
        <dbReference type="ARBA" id="ARBA00022840"/>
    </source>
</evidence>
<comment type="cofactor">
    <cofactor evidence="17">
        <name>Mg(2+)</name>
        <dbReference type="ChEBI" id="CHEBI:18420"/>
    </cofactor>
</comment>
<evidence type="ECO:0000256" key="5">
    <source>
        <dbReference type="ARBA" id="ARBA00022723"/>
    </source>
</evidence>
<dbReference type="Pfam" id="PF03853">
    <property type="entry name" value="YjeF_N"/>
    <property type="match status" value="1"/>
</dbReference>
<comment type="caution">
    <text evidence="22">The sequence shown here is derived from an EMBL/GenBank/DDBJ whole genome shotgun (WGS) entry which is preliminary data.</text>
</comment>
<evidence type="ECO:0000256" key="14">
    <source>
        <dbReference type="ARBA" id="ARBA00025153"/>
    </source>
</evidence>
<comment type="similarity">
    <text evidence="18">Belongs to the NnrE/AIBP family.</text>
</comment>
<feature type="binding site" evidence="17">
    <location>
        <begin position="402"/>
        <end position="406"/>
    </location>
    <ligand>
        <name>AMP</name>
        <dbReference type="ChEBI" id="CHEBI:456215"/>
    </ligand>
</feature>
<feature type="binding site" evidence="18">
    <location>
        <position position="60"/>
    </location>
    <ligand>
        <name>K(+)</name>
        <dbReference type="ChEBI" id="CHEBI:29103"/>
    </ligand>
</feature>
<evidence type="ECO:0000256" key="15">
    <source>
        <dbReference type="ARBA" id="ARBA00048238"/>
    </source>
</evidence>
<feature type="domain" description="YjeF N-terminal" evidence="21">
    <location>
        <begin position="11"/>
        <end position="215"/>
    </location>
</feature>
<keyword evidence="6 17" id="KW-0547">Nucleotide-binding</keyword>
<keyword evidence="13" id="KW-0511">Multifunctional enzyme</keyword>
<dbReference type="InterPro" id="IPR000631">
    <property type="entry name" value="CARKD"/>
</dbReference>
<accession>A0ABS7YF47</accession>
<keyword evidence="8 17" id="KW-0521">NADP</keyword>
<keyword evidence="7 17" id="KW-0067">ATP-binding</keyword>
<comment type="function">
    <text evidence="17">Catalyzes the dehydration of the S-form of NAD(P)HX at the expense of ADP, which is converted to AMP. Together with NAD(P)HX epimerase, which catalyzes the epimerization of the S- and R-forms, the enzyme allows the repair of both epimers of NAD(P)HX, a damaged form of NAD(P)H that is a result of enzymatic or heat-dependent hydration.</text>
</comment>
<feature type="binding site" evidence="17">
    <location>
        <position position="312"/>
    </location>
    <ligand>
        <name>(6S)-NADPHX</name>
        <dbReference type="ChEBI" id="CHEBI:64076"/>
    </ligand>
</feature>
<comment type="catalytic activity">
    <reaction evidence="1 18 19">
        <text>(6R)-NADHX = (6S)-NADHX</text>
        <dbReference type="Rhea" id="RHEA:32215"/>
        <dbReference type="ChEBI" id="CHEBI:64074"/>
        <dbReference type="ChEBI" id="CHEBI:64075"/>
        <dbReference type="EC" id="5.1.99.6"/>
    </reaction>
</comment>
<keyword evidence="5 18" id="KW-0479">Metal-binding</keyword>
<evidence type="ECO:0000256" key="18">
    <source>
        <dbReference type="HAMAP-Rule" id="MF_01966"/>
    </source>
</evidence>
<reference evidence="22 23" key="1">
    <citation type="submission" date="2021-07" db="EMBL/GenBank/DDBJ databases">
        <title>Characterization of Violacein-producing bacteria and related species.</title>
        <authorList>
            <person name="Wilson H.S."/>
            <person name="De Leon M.E."/>
        </authorList>
    </citation>
    <scope>NUCLEOTIDE SEQUENCE [LARGE SCALE GENOMIC DNA]</scope>
    <source>
        <strain evidence="22 23">HSC-2F05</strain>
    </source>
</reference>
<dbReference type="PROSITE" id="PS51383">
    <property type="entry name" value="YJEF_C_3"/>
    <property type="match status" value="1"/>
</dbReference>
<keyword evidence="11 18" id="KW-0413">Isomerase</keyword>
<dbReference type="InterPro" id="IPR004443">
    <property type="entry name" value="YjeF_N_dom"/>
</dbReference>
<dbReference type="HAMAP" id="MF_01966">
    <property type="entry name" value="NADHX_epimerase"/>
    <property type="match status" value="1"/>
</dbReference>
<organism evidence="22 23">
    <name type="scientific">Massilia hydrophila</name>
    <dbReference type="NCBI Taxonomy" id="3044279"/>
    <lineage>
        <taxon>Bacteria</taxon>
        <taxon>Pseudomonadati</taxon>
        <taxon>Pseudomonadota</taxon>
        <taxon>Betaproteobacteria</taxon>
        <taxon>Burkholderiales</taxon>
        <taxon>Oxalobacteraceae</taxon>
        <taxon>Telluria group</taxon>
        <taxon>Massilia</taxon>
    </lineage>
</organism>
<evidence type="ECO:0000256" key="13">
    <source>
        <dbReference type="ARBA" id="ARBA00023268"/>
    </source>
</evidence>
<evidence type="ECO:0000259" key="20">
    <source>
        <dbReference type="PROSITE" id="PS51383"/>
    </source>
</evidence>
<evidence type="ECO:0000256" key="8">
    <source>
        <dbReference type="ARBA" id="ARBA00022857"/>
    </source>
</evidence>
<feature type="binding site" evidence="18">
    <location>
        <position position="155"/>
    </location>
    <ligand>
        <name>(6S)-NADPHX</name>
        <dbReference type="ChEBI" id="CHEBI:64076"/>
    </ligand>
</feature>
<dbReference type="CDD" id="cd01171">
    <property type="entry name" value="YXKO-related"/>
    <property type="match status" value="1"/>
</dbReference>
<feature type="binding site" evidence="17">
    <location>
        <position position="431"/>
    </location>
    <ligand>
        <name>AMP</name>
        <dbReference type="ChEBI" id="CHEBI:456215"/>
    </ligand>
</feature>
<evidence type="ECO:0000256" key="1">
    <source>
        <dbReference type="ARBA" id="ARBA00000013"/>
    </source>
</evidence>
<dbReference type="InterPro" id="IPR029056">
    <property type="entry name" value="Ribokinase-like"/>
</dbReference>
<dbReference type="PIRSF" id="PIRSF017184">
    <property type="entry name" value="Nnr"/>
    <property type="match status" value="1"/>
</dbReference>
<evidence type="ECO:0000256" key="3">
    <source>
        <dbReference type="ARBA" id="ARBA00006001"/>
    </source>
</evidence>
<comment type="cofactor">
    <cofactor evidence="18 19">
        <name>K(+)</name>
        <dbReference type="ChEBI" id="CHEBI:29103"/>
    </cofactor>
    <text evidence="18 19">Binds 1 potassium ion per subunit.</text>
</comment>
<evidence type="ECO:0000256" key="11">
    <source>
        <dbReference type="ARBA" id="ARBA00023235"/>
    </source>
</evidence>
<dbReference type="Pfam" id="PF01256">
    <property type="entry name" value="Carb_kinase"/>
    <property type="match status" value="1"/>
</dbReference>
<feature type="binding site" evidence="17">
    <location>
        <position position="258"/>
    </location>
    <ligand>
        <name>(6S)-NADPHX</name>
        <dbReference type="ChEBI" id="CHEBI:64076"/>
    </ligand>
</feature>
<dbReference type="SUPFAM" id="SSF53613">
    <property type="entry name" value="Ribokinase-like"/>
    <property type="match status" value="1"/>
</dbReference>
<evidence type="ECO:0000256" key="2">
    <source>
        <dbReference type="ARBA" id="ARBA00000909"/>
    </source>
</evidence>
<evidence type="ECO:0000256" key="10">
    <source>
        <dbReference type="ARBA" id="ARBA00023027"/>
    </source>
</evidence>